<accession>A0A1I8NKF0</accession>
<dbReference type="RefSeq" id="XP_011296098.2">
    <property type="nucleotide sequence ID" value="XM_011297796.3"/>
</dbReference>
<dbReference type="AlphaFoldDB" id="A0A1I8NKF0"/>
<dbReference type="VEuPathDB" id="VectorBase:MDOMA2_004633"/>
<reference evidence="2" key="1">
    <citation type="submission" date="2020-05" db="UniProtKB">
        <authorList>
            <consortium name="EnsemblMetazoa"/>
        </authorList>
    </citation>
    <scope>IDENTIFICATION</scope>
    <source>
        <strain evidence="2">Aabys</strain>
    </source>
</reference>
<dbReference type="OrthoDB" id="2307332at2759"/>
<feature type="region of interest" description="Disordered" evidence="1">
    <location>
        <begin position="33"/>
        <end position="73"/>
    </location>
</feature>
<gene>
    <name evidence="2" type="primary">105262527</name>
</gene>
<feature type="compositionally biased region" description="Basic and acidic residues" evidence="1">
    <location>
        <begin position="43"/>
        <end position="69"/>
    </location>
</feature>
<dbReference type="KEGG" id="mde:105262527"/>
<sequence length="330" mass="37557">MDLITINYSAENKQISVKPMSYSRVSNRHSALIHYSPARSSRRSNDRDSQQRDRSSSPELYERRSRDRNLTGVSKKQMRRWPCMICKKDHRLATCDKYRELSTHERLEFVRKLQYCVNCLAVSHTIALCNSVKTCIKCHKRHHSSLHHMGEIKTPLEKPIEKPKATPLTPATANIFRRQVIIPTVRLALIYNGIRRIVRALINPSQPYTTISETIVKQCKLATTKVDDEKSMCAIQLGTVQNVNWILDVQALMTDVLPLRPYPRDLKISSPFDGLVLADPDFYVSDEVHIVMAADVFPKIITDGFLHDDNGDIVAQGSVFGWTLTGSVSV</sequence>
<evidence type="ECO:0008006" key="3">
    <source>
        <dbReference type="Google" id="ProtNLM"/>
    </source>
</evidence>
<name>A0A1I8NKF0_MUSDO</name>
<dbReference type="STRING" id="7370.A0A1I8NKF0"/>
<protein>
    <recommendedName>
        <fullName evidence="3">Peptidase aspartic putative domain-containing protein</fullName>
    </recommendedName>
</protein>
<dbReference type="PANTHER" id="PTHR47331:SF5">
    <property type="entry name" value="RIBONUCLEASE H"/>
    <property type="match status" value="1"/>
</dbReference>
<organism evidence="2">
    <name type="scientific">Musca domestica</name>
    <name type="common">House fly</name>
    <dbReference type="NCBI Taxonomy" id="7370"/>
    <lineage>
        <taxon>Eukaryota</taxon>
        <taxon>Metazoa</taxon>
        <taxon>Ecdysozoa</taxon>
        <taxon>Arthropoda</taxon>
        <taxon>Hexapoda</taxon>
        <taxon>Insecta</taxon>
        <taxon>Pterygota</taxon>
        <taxon>Neoptera</taxon>
        <taxon>Endopterygota</taxon>
        <taxon>Diptera</taxon>
        <taxon>Brachycera</taxon>
        <taxon>Muscomorpha</taxon>
        <taxon>Muscoidea</taxon>
        <taxon>Muscidae</taxon>
        <taxon>Musca</taxon>
    </lineage>
</organism>
<proteinExistence type="predicted"/>
<dbReference type="VEuPathDB" id="VectorBase:MDOA016591"/>
<evidence type="ECO:0000313" key="2">
    <source>
        <dbReference type="EnsemblMetazoa" id="MDOA016591-PA"/>
    </source>
</evidence>
<dbReference type="EnsemblMetazoa" id="MDOA016591-RA">
    <property type="protein sequence ID" value="MDOA016591-PA"/>
    <property type="gene ID" value="MDOA016591"/>
</dbReference>
<evidence type="ECO:0000256" key="1">
    <source>
        <dbReference type="SAM" id="MobiDB-lite"/>
    </source>
</evidence>
<dbReference type="PANTHER" id="PTHR47331">
    <property type="entry name" value="PHD-TYPE DOMAIN-CONTAINING PROTEIN"/>
    <property type="match status" value="1"/>
</dbReference>